<organism evidence="4 5">
    <name type="scientific">Halomarina ordinaria</name>
    <dbReference type="NCBI Taxonomy" id="3033939"/>
    <lineage>
        <taxon>Archaea</taxon>
        <taxon>Methanobacteriati</taxon>
        <taxon>Methanobacteriota</taxon>
        <taxon>Stenosarchaea group</taxon>
        <taxon>Halobacteria</taxon>
        <taxon>Halobacteriales</taxon>
        <taxon>Natronomonadaceae</taxon>
        <taxon>Halomarina</taxon>
    </lineage>
</organism>
<dbReference type="Gene3D" id="3.40.50.1980">
    <property type="entry name" value="Nitrogenase molybdenum iron protein domain"/>
    <property type="match status" value="1"/>
</dbReference>
<evidence type="ECO:0000256" key="1">
    <source>
        <dbReference type="ARBA" id="ARBA00022448"/>
    </source>
</evidence>
<reference evidence="4 5" key="1">
    <citation type="journal article" date="2019" name="Int. J. Syst. Evol. Microbiol.">
        <title>The Global Catalogue of Microorganisms (GCM) 10K type strain sequencing project: providing services to taxonomists for standard genome sequencing and annotation.</title>
        <authorList>
            <consortium name="The Broad Institute Genomics Platform"/>
            <consortium name="The Broad Institute Genome Sequencing Center for Infectious Disease"/>
            <person name="Wu L."/>
            <person name="Ma J."/>
        </authorList>
    </citation>
    <scope>NUCLEOTIDE SEQUENCE [LARGE SCALE GENOMIC DNA]</scope>
    <source>
        <strain evidence="4 5">PSRA2</strain>
    </source>
</reference>
<sequence>MSVTDSELTRRRLLGGTGIAAGGLLAGCLGGPSAGDSNGSAGGGPANGTDGTNDTGDEGDGSYTVTLSPVGDVEFDAVPESVMAYSPHYADMAVAFGHGASVNSLGFTDGYGETAAYFYDALDGVSFEVDGLTQLFNEGMDKEVYYELDSDVHLMDPCWAMTFDAWSEADVEDVRRDVGPWFGNRYSRQHSEPPEGCRDGYEYYSLWELCGKVADVFRERERFEALSAMHDDLIGTIESALPPEDERPTVGQVAFYDERFSPYRINGPGFGRAHTAPLGARDVFADSDRTYAENYEASYDFEGMLEYDPDVVLHHFAITPFYEFDSILETVRDHPVGSQLSAVENDRFYASGTAFQGPIVNLFQLEMTAKQLYPDLFGEWPGYEDGDSYPEVPEDERLFDRDELATVVRGE</sequence>
<dbReference type="InterPro" id="IPR051313">
    <property type="entry name" value="Bact_iron-sidero_bind"/>
</dbReference>
<proteinExistence type="predicted"/>
<accession>A0ABD5U546</accession>
<dbReference type="RefSeq" id="WP_379736981.1">
    <property type="nucleotide sequence ID" value="NZ_JARRAH010000001.1"/>
</dbReference>
<evidence type="ECO:0000256" key="2">
    <source>
        <dbReference type="ARBA" id="ARBA00022729"/>
    </source>
</evidence>
<comment type="caution">
    <text evidence="4">The sequence shown here is derived from an EMBL/GenBank/DDBJ whole genome shotgun (WGS) entry which is preliminary data.</text>
</comment>
<dbReference type="EMBL" id="JBHSXM010000001">
    <property type="protein sequence ID" value="MFC6835514.1"/>
    <property type="molecule type" value="Genomic_DNA"/>
</dbReference>
<gene>
    <name evidence="4" type="ORF">ACFQHK_03215</name>
</gene>
<evidence type="ECO:0000313" key="4">
    <source>
        <dbReference type="EMBL" id="MFC6835514.1"/>
    </source>
</evidence>
<evidence type="ECO:0000313" key="5">
    <source>
        <dbReference type="Proteomes" id="UP001596406"/>
    </source>
</evidence>
<keyword evidence="5" id="KW-1185">Reference proteome</keyword>
<keyword evidence="1" id="KW-0813">Transport</keyword>
<name>A0ABD5U546_9EURY</name>
<dbReference type="PROSITE" id="PS51318">
    <property type="entry name" value="TAT"/>
    <property type="match status" value="1"/>
</dbReference>
<dbReference type="SUPFAM" id="SSF53807">
    <property type="entry name" value="Helical backbone' metal receptor"/>
    <property type="match status" value="1"/>
</dbReference>
<feature type="region of interest" description="Disordered" evidence="3">
    <location>
        <begin position="35"/>
        <end position="62"/>
    </location>
</feature>
<dbReference type="InterPro" id="IPR006311">
    <property type="entry name" value="TAT_signal"/>
</dbReference>
<protein>
    <submittedName>
        <fullName evidence="4">ABC transporter substrate-binding protein</fullName>
    </submittedName>
</protein>
<dbReference type="PANTHER" id="PTHR30532:SF1">
    <property type="entry name" value="IRON(3+)-HYDROXAMATE-BINDING PROTEIN FHUD"/>
    <property type="match status" value="1"/>
</dbReference>
<dbReference type="PANTHER" id="PTHR30532">
    <property type="entry name" value="IRON III DICITRATE-BINDING PERIPLASMIC PROTEIN"/>
    <property type="match status" value="1"/>
</dbReference>
<evidence type="ECO:0000256" key="3">
    <source>
        <dbReference type="SAM" id="MobiDB-lite"/>
    </source>
</evidence>
<dbReference type="Proteomes" id="UP001596406">
    <property type="component" value="Unassembled WGS sequence"/>
</dbReference>
<keyword evidence="2" id="KW-0732">Signal</keyword>
<dbReference type="AlphaFoldDB" id="A0ABD5U546"/>